<evidence type="ECO:0000256" key="2">
    <source>
        <dbReference type="SAM" id="Phobius"/>
    </source>
</evidence>
<evidence type="ECO:0000313" key="4">
    <source>
        <dbReference type="Proteomes" id="UP000615593"/>
    </source>
</evidence>
<evidence type="ECO:0000313" key="3">
    <source>
        <dbReference type="EMBL" id="GGZ44292.1"/>
    </source>
</evidence>
<keyword evidence="2" id="KW-1133">Transmembrane helix</keyword>
<evidence type="ECO:0008006" key="5">
    <source>
        <dbReference type="Google" id="ProtNLM"/>
    </source>
</evidence>
<keyword evidence="2" id="KW-0812">Transmembrane</keyword>
<feature type="transmembrane region" description="Helical" evidence="2">
    <location>
        <begin position="12"/>
        <end position="29"/>
    </location>
</feature>
<evidence type="ECO:0000256" key="1">
    <source>
        <dbReference type="SAM" id="Coils"/>
    </source>
</evidence>
<keyword evidence="4" id="KW-1185">Reference proteome</keyword>
<proteinExistence type="predicted"/>
<organism evidence="3 4">
    <name type="scientific">Mesonia mobilis</name>
    <dbReference type="NCBI Taxonomy" id="369791"/>
    <lineage>
        <taxon>Bacteria</taxon>
        <taxon>Pseudomonadati</taxon>
        <taxon>Bacteroidota</taxon>
        <taxon>Flavobacteriia</taxon>
        <taxon>Flavobacteriales</taxon>
        <taxon>Flavobacteriaceae</taxon>
        <taxon>Mesonia</taxon>
    </lineage>
</organism>
<name>A0ABQ3BGG4_9FLAO</name>
<reference evidence="4" key="1">
    <citation type="journal article" date="2019" name="Int. J. Syst. Evol. Microbiol.">
        <title>The Global Catalogue of Microorganisms (GCM) 10K type strain sequencing project: providing services to taxonomists for standard genome sequencing and annotation.</title>
        <authorList>
            <consortium name="The Broad Institute Genomics Platform"/>
            <consortium name="The Broad Institute Genome Sequencing Center for Infectious Disease"/>
            <person name="Wu L."/>
            <person name="Ma J."/>
        </authorList>
    </citation>
    <scope>NUCLEOTIDE SEQUENCE [LARGE SCALE GENOMIC DNA]</scope>
    <source>
        <strain evidence="4">KCTC 12708</strain>
    </source>
</reference>
<sequence length="293" mass="33803">MSEKKKENILKILIGVLLAGLVIMGGYTFNFHREKNENEKYLEDEKAYLQTELKEIQVAYDSLEVENSSIKKSLQKEKQRILALLDSINSLESNYNQLKKYRQQADQLKIEKQRLLNHIAELAEENQKLKTAIDSTNQILQNTQQKTDSLNTKNEELQQKINEASVIQISEIHGEGVYLRKNGEVKPTRNVKRIENMRICFQLNESKIAPAGNKNIFIQVINPNNNLIGEKKKELFDEKELYYSAKTEVNYHQINLNVCALMDIAENNAVEGKYIVHIFDNDVLLSSASFIIE</sequence>
<dbReference type="GeneID" id="94367803"/>
<keyword evidence="1" id="KW-0175">Coiled coil</keyword>
<dbReference type="EMBL" id="BMWY01000001">
    <property type="protein sequence ID" value="GGZ44292.1"/>
    <property type="molecule type" value="Genomic_DNA"/>
</dbReference>
<comment type="caution">
    <text evidence="3">The sequence shown here is derived from an EMBL/GenBank/DDBJ whole genome shotgun (WGS) entry which is preliminary data.</text>
</comment>
<dbReference type="Proteomes" id="UP000615593">
    <property type="component" value="Unassembled WGS sequence"/>
</dbReference>
<feature type="coiled-coil region" evidence="1">
    <location>
        <begin position="46"/>
        <end position="167"/>
    </location>
</feature>
<protein>
    <recommendedName>
        <fullName evidence="5">Cell division protein ZapB</fullName>
    </recommendedName>
</protein>
<keyword evidence="2" id="KW-0472">Membrane</keyword>
<dbReference type="RefSeq" id="WP_027884838.1">
    <property type="nucleotide sequence ID" value="NZ_BMWY01000001.1"/>
</dbReference>
<gene>
    <name evidence="3" type="ORF">GCM10008088_01610</name>
</gene>
<accession>A0ABQ3BGG4</accession>